<dbReference type="EMBL" id="BAUJ01000003">
    <property type="protein sequence ID" value="GAD87930.1"/>
    <property type="molecule type" value="Genomic_DNA"/>
</dbReference>
<feature type="domain" description="AsmA" evidence="2">
    <location>
        <begin position="1"/>
        <end position="534"/>
    </location>
</feature>
<dbReference type="InterPro" id="IPR052894">
    <property type="entry name" value="AsmA-related"/>
</dbReference>
<proteinExistence type="predicted"/>
<comment type="caution">
    <text evidence="3">The sequence shown here is derived from an EMBL/GenBank/DDBJ whole genome shotgun (WGS) entry which is preliminary data.</text>
</comment>
<evidence type="ECO:0000313" key="4">
    <source>
        <dbReference type="Proteomes" id="UP000017800"/>
    </source>
</evidence>
<sequence length="642" mass="71723">MKAVFKICGWLLLLLLAGGLALFLFLQTSHTAWLTQQVLSRVTSDNIHIGHSHYQYPDTVVLSDITIKQPNDFIATVNNLQITLDSHLDWSKPVSVTKVSLSGVNLPHGIPDSQEVTSWVKQWQPQHIEVRGMDFADHDLVARDLQLNYSPSQGFPEGYINIDGEQVYWKGEAFNHFKANLNYRKGKTQLDLLSFEWRKGKIQLIAEQDGDSWTLNDALVRDLHLSAPLMTQSGPSPVLSLLDKIHHIEHLSVEQSSWQQAQFSVNQMRLQLSNWDINKSIWSQESELSFSAESVDWHKQLFLEPQVSAQLQTGDIQLEQLDFLFEEGQISTQGQLSPEKIALDNLSIKNLKWSIKDAQVHALIEQPLKQLQQLQINKLKVERSQVIDLATNQHWQVSNLNAEGDNLSLKKDNKWALWNGSLAASANSLTLLGVTSINPYIEASSKDEQWNIKQLFLPIDDGLIKVHSNVNLALPSMPWDLSVQAYGIPLQAVTAPLNMAIHWNGVTDLTADLNGLGGDDLMFRHSLDGTIKIAPHDVQVQLPFATQGSQSLIIPEIKLTAQRGVLSVENTQFVSDNLAGNIQGRVDLVKPTDGNIMFNLTTDCVSFSSAQPKGRSHIAVTCTKPDNEDESNDLTSTHSVSH</sequence>
<dbReference type="InterPro" id="IPR007844">
    <property type="entry name" value="AsmA"/>
</dbReference>
<keyword evidence="4" id="KW-1185">Reference proteome</keyword>
<organism evidence="3 4">
    <name type="scientific">Vibrio halioticoli NBRC 102217</name>
    <dbReference type="NCBI Taxonomy" id="1219072"/>
    <lineage>
        <taxon>Bacteria</taxon>
        <taxon>Pseudomonadati</taxon>
        <taxon>Pseudomonadota</taxon>
        <taxon>Gammaproteobacteria</taxon>
        <taxon>Vibrionales</taxon>
        <taxon>Vibrionaceae</taxon>
        <taxon>Vibrio</taxon>
    </lineage>
</organism>
<dbReference type="Pfam" id="PF05170">
    <property type="entry name" value="AsmA"/>
    <property type="match status" value="1"/>
</dbReference>
<dbReference type="PANTHER" id="PTHR30441:SF8">
    <property type="entry name" value="DUF748 DOMAIN-CONTAINING PROTEIN"/>
    <property type="match status" value="1"/>
</dbReference>
<dbReference type="PANTHER" id="PTHR30441">
    <property type="entry name" value="DUF748 DOMAIN-CONTAINING PROTEIN"/>
    <property type="match status" value="1"/>
</dbReference>
<evidence type="ECO:0000256" key="1">
    <source>
        <dbReference type="SAM" id="MobiDB-lite"/>
    </source>
</evidence>
<name>V5HED1_9VIBR</name>
<protein>
    <recommendedName>
        <fullName evidence="2">AsmA domain-containing protein</fullName>
    </recommendedName>
</protein>
<dbReference type="GO" id="GO:0090313">
    <property type="term" value="P:regulation of protein targeting to membrane"/>
    <property type="evidence" value="ECO:0007669"/>
    <property type="project" value="TreeGrafter"/>
</dbReference>
<reference evidence="3 4" key="1">
    <citation type="submission" date="2013-10" db="EMBL/GenBank/DDBJ databases">
        <authorList>
            <person name="Ichikawa N."/>
            <person name="Kimura A."/>
            <person name="Ohji S."/>
            <person name="Hosoyama A."/>
            <person name="Fujita N."/>
        </authorList>
    </citation>
    <scope>NUCLEOTIDE SEQUENCE [LARGE SCALE GENOMIC DNA]</scope>
    <source>
        <strain evidence="3 4">NBRC 102217</strain>
    </source>
</reference>
<reference evidence="3 4" key="2">
    <citation type="submission" date="2013-11" db="EMBL/GenBank/DDBJ databases">
        <title>Whole genome shotgun sequence of Vibrio halioticoli NBRC 102217.</title>
        <authorList>
            <person name="Isaki S."/>
            <person name="Kimura A."/>
            <person name="Ohji S."/>
            <person name="Hosoyama A."/>
            <person name="Fujita N."/>
            <person name="Hashimoto M."/>
            <person name="Hosoyama Y."/>
            <person name="Yamazoe A."/>
        </authorList>
    </citation>
    <scope>NUCLEOTIDE SEQUENCE [LARGE SCALE GENOMIC DNA]</scope>
    <source>
        <strain evidence="3 4">NBRC 102217</strain>
    </source>
</reference>
<dbReference type="OrthoDB" id="5912765at2"/>
<dbReference type="RefSeq" id="WP_023402361.1">
    <property type="nucleotide sequence ID" value="NZ_BAUJ01000003.1"/>
</dbReference>
<gene>
    <name evidence="3" type="ORF">VHA01S_003_00060</name>
</gene>
<evidence type="ECO:0000259" key="2">
    <source>
        <dbReference type="Pfam" id="PF05170"/>
    </source>
</evidence>
<dbReference type="Proteomes" id="UP000017800">
    <property type="component" value="Unassembled WGS sequence"/>
</dbReference>
<evidence type="ECO:0000313" key="3">
    <source>
        <dbReference type="EMBL" id="GAD87930.1"/>
    </source>
</evidence>
<feature type="region of interest" description="Disordered" evidence="1">
    <location>
        <begin position="623"/>
        <end position="642"/>
    </location>
</feature>
<dbReference type="eggNOG" id="COG2911">
    <property type="taxonomic scope" value="Bacteria"/>
</dbReference>
<dbReference type="AlphaFoldDB" id="V5HED1"/>
<accession>V5HED1</accession>
<feature type="compositionally biased region" description="Polar residues" evidence="1">
    <location>
        <begin position="633"/>
        <end position="642"/>
    </location>
</feature>
<dbReference type="GO" id="GO:0005886">
    <property type="term" value="C:plasma membrane"/>
    <property type="evidence" value="ECO:0007669"/>
    <property type="project" value="TreeGrafter"/>
</dbReference>